<name>A0ABV1E2Q1_9FIRM</name>
<comment type="caution">
    <text evidence="1">The sequence shown here is derived from an EMBL/GenBank/DDBJ whole genome shotgun (WGS) entry which is preliminary data.</text>
</comment>
<evidence type="ECO:0000313" key="2">
    <source>
        <dbReference type="Proteomes" id="UP001489509"/>
    </source>
</evidence>
<dbReference type="EMBL" id="JBBMFD010000018">
    <property type="protein sequence ID" value="MEQ2441134.1"/>
    <property type="molecule type" value="Genomic_DNA"/>
</dbReference>
<evidence type="ECO:0000313" key="1">
    <source>
        <dbReference type="EMBL" id="MEQ2441134.1"/>
    </source>
</evidence>
<proteinExistence type="predicted"/>
<sequence length="89" mass="10339">MQPGRDDFVPVDEIKKIICSDSDMKERIDALPYNLLVSDIVKFLGLCESTVYKITRSPGFPRVNIGVTKFLVPRPLFLDWYFSNCFYQK</sequence>
<gene>
    <name evidence="1" type="ORF">WMO26_09890</name>
</gene>
<dbReference type="Proteomes" id="UP001489509">
    <property type="component" value="Unassembled WGS sequence"/>
</dbReference>
<protein>
    <recommendedName>
        <fullName evidence="3">DNA-binding protein</fullName>
    </recommendedName>
</protein>
<reference evidence="1 2" key="1">
    <citation type="submission" date="2024-03" db="EMBL/GenBank/DDBJ databases">
        <title>Human intestinal bacterial collection.</title>
        <authorList>
            <person name="Pauvert C."/>
            <person name="Hitch T.C.A."/>
            <person name="Clavel T."/>
        </authorList>
    </citation>
    <scope>NUCLEOTIDE SEQUENCE [LARGE SCALE GENOMIC DNA]</scope>
    <source>
        <strain evidence="1 2">CLA-JM-H44</strain>
    </source>
</reference>
<organism evidence="1 2">
    <name type="scientific">Solibaculum intestinale</name>
    <dbReference type="NCBI Taxonomy" id="3133165"/>
    <lineage>
        <taxon>Bacteria</taxon>
        <taxon>Bacillati</taxon>
        <taxon>Bacillota</taxon>
        <taxon>Clostridia</taxon>
        <taxon>Eubacteriales</taxon>
        <taxon>Oscillospiraceae</taxon>
        <taxon>Solibaculum</taxon>
    </lineage>
</organism>
<evidence type="ECO:0008006" key="3">
    <source>
        <dbReference type="Google" id="ProtNLM"/>
    </source>
</evidence>
<dbReference type="RefSeq" id="WP_349220040.1">
    <property type="nucleotide sequence ID" value="NZ_JBBMFD010000018.1"/>
</dbReference>
<keyword evidence="2" id="KW-1185">Reference proteome</keyword>
<accession>A0ABV1E2Q1</accession>